<evidence type="ECO:0000313" key="6">
    <source>
        <dbReference type="Proteomes" id="UP000887575"/>
    </source>
</evidence>
<dbReference type="SMART" id="SM00441">
    <property type="entry name" value="FF"/>
    <property type="match status" value="6"/>
</dbReference>
<dbReference type="InterPro" id="IPR036020">
    <property type="entry name" value="WW_dom_sf"/>
</dbReference>
<dbReference type="GO" id="GO:0070063">
    <property type="term" value="F:RNA polymerase binding"/>
    <property type="evidence" value="ECO:0007669"/>
    <property type="project" value="InterPro"/>
</dbReference>
<feature type="coiled-coil region" evidence="2">
    <location>
        <begin position="558"/>
        <end position="591"/>
    </location>
</feature>
<evidence type="ECO:0000313" key="7">
    <source>
        <dbReference type="WBParaSite" id="MBELARI_LOCUS6245"/>
    </source>
</evidence>
<feature type="region of interest" description="Disordered" evidence="3">
    <location>
        <begin position="931"/>
        <end position="963"/>
    </location>
</feature>
<accession>A0AAF3FGP2</accession>
<feature type="compositionally biased region" description="Gly residues" evidence="3">
    <location>
        <begin position="72"/>
        <end position="82"/>
    </location>
</feature>
<dbReference type="CDD" id="cd00201">
    <property type="entry name" value="WW"/>
    <property type="match status" value="3"/>
</dbReference>
<feature type="compositionally biased region" description="Gly residues" evidence="3">
    <location>
        <begin position="105"/>
        <end position="132"/>
    </location>
</feature>
<keyword evidence="2" id="KW-0175">Coiled coil</keyword>
<feature type="compositionally biased region" description="Acidic residues" evidence="3">
    <location>
        <begin position="31"/>
        <end position="43"/>
    </location>
</feature>
<feature type="domain" description="FF" evidence="5">
    <location>
        <begin position="573"/>
        <end position="628"/>
    </location>
</feature>
<feature type="coiled-coil region" evidence="2">
    <location>
        <begin position="726"/>
        <end position="754"/>
    </location>
</feature>
<dbReference type="GO" id="GO:0005634">
    <property type="term" value="C:nucleus"/>
    <property type="evidence" value="ECO:0007669"/>
    <property type="project" value="TreeGrafter"/>
</dbReference>
<dbReference type="PROSITE" id="PS01159">
    <property type="entry name" value="WW_DOMAIN_1"/>
    <property type="match status" value="1"/>
</dbReference>
<dbReference type="InterPro" id="IPR036517">
    <property type="entry name" value="FF_domain_sf"/>
</dbReference>
<dbReference type="InterPro" id="IPR045148">
    <property type="entry name" value="TCRG1-like"/>
</dbReference>
<dbReference type="SMART" id="SM00456">
    <property type="entry name" value="WW"/>
    <property type="match status" value="3"/>
</dbReference>
<name>A0AAF3FGP2_9BILA</name>
<feature type="domain" description="FF" evidence="5">
    <location>
        <begin position="508"/>
        <end position="561"/>
    </location>
</feature>
<feature type="coiled-coil region" evidence="2">
    <location>
        <begin position="349"/>
        <end position="376"/>
    </location>
</feature>
<dbReference type="AlphaFoldDB" id="A0AAF3FGP2"/>
<dbReference type="Pfam" id="PF00397">
    <property type="entry name" value="WW"/>
    <property type="match status" value="2"/>
</dbReference>
<organism evidence="6 7">
    <name type="scientific">Mesorhabditis belari</name>
    <dbReference type="NCBI Taxonomy" id="2138241"/>
    <lineage>
        <taxon>Eukaryota</taxon>
        <taxon>Metazoa</taxon>
        <taxon>Ecdysozoa</taxon>
        <taxon>Nematoda</taxon>
        <taxon>Chromadorea</taxon>
        <taxon>Rhabditida</taxon>
        <taxon>Rhabditina</taxon>
        <taxon>Rhabditomorpha</taxon>
        <taxon>Rhabditoidea</taxon>
        <taxon>Rhabditidae</taxon>
        <taxon>Mesorhabditinae</taxon>
        <taxon>Mesorhabditis</taxon>
    </lineage>
</organism>
<dbReference type="InterPro" id="IPR002713">
    <property type="entry name" value="FF_domain"/>
</dbReference>
<dbReference type="SUPFAM" id="SSF81698">
    <property type="entry name" value="FF domain"/>
    <property type="match status" value="5"/>
</dbReference>
<dbReference type="PANTHER" id="PTHR15377:SF3">
    <property type="entry name" value="WW DOMAIN-CONTAINING PROTEIN"/>
    <property type="match status" value="1"/>
</dbReference>
<dbReference type="GO" id="GO:0003712">
    <property type="term" value="F:transcription coregulator activity"/>
    <property type="evidence" value="ECO:0007669"/>
    <property type="project" value="TreeGrafter"/>
</dbReference>
<evidence type="ECO:0000256" key="1">
    <source>
        <dbReference type="ARBA" id="ARBA00022737"/>
    </source>
</evidence>
<dbReference type="WBParaSite" id="MBELARI_LOCUS6245">
    <property type="protein sequence ID" value="MBELARI_LOCUS6245"/>
    <property type="gene ID" value="MBELARI_LOCUS6245"/>
</dbReference>
<protein>
    <submittedName>
        <fullName evidence="7">Transcription elongation regulator 1</fullName>
    </submittedName>
</protein>
<keyword evidence="6" id="KW-1185">Reference proteome</keyword>
<dbReference type="Pfam" id="PF01846">
    <property type="entry name" value="FF"/>
    <property type="match status" value="5"/>
</dbReference>
<dbReference type="Gene3D" id="2.20.70.10">
    <property type="match status" value="3"/>
</dbReference>
<dbReference type="Proteomes" id="UP000887575">
    <property type="component" value="Unassembled WGS sequence"/>
</dbReference>
<keyword evidence="1" id="KW-0677">Repeat</keyword>
<dbReference type="PANTHER" id="PTHR15377">
    <property type="entry name" value="TRANSCRIPTION ELONGATION REGULATOR 1"/>
    <property type="match status" value="1"/>
</dbReference>
<feature type="domain" description="FF" evidence="5">
    <location>
        <begin position="807"/>
        <end position="865"/>
    </location>
</feature>
<feature type="region of interest" description="Disordered" evidence="3">
    <location>
        <begin position="407"/>
        <end position="505"/>
    </location>
</feature>
<sequence>MDDHDVDMDNGGSAHYGHNGNDRYRGGGNDDGMDGGGGEDDYYGGDGKGEPPHDDDDEYGGGFPPGGPPFRGRGGFRGRGWPPGGPGDDVPYNGPAGGPPFRGGPPHGFRGGFRGGMGGPSGPGGPGMGPPGEEGFPPFRGRGGFRGDFRGGRGVAFTSRPAGPPGGPPGMWRGGPGPYRGGPPGRFGFFNGPPMMSAGDRLKKLAGCLPTEELWVETKSPEGKVYFYHAVTRETAWERPEASKIVSQEELTELIARATEEEKAERERAMPPMMPPGGGPGYPPMGGPPYGGGPPGKVDDAWQEFTAPDGRKYYFNAITQENTWDKPAALRKREVDTEVPLDEVTLAARAKAQQALAEVQAKLAEAQAVKAREDARPTTTVVAKVFFFNPSTRTSVWERPPELYNRADVDKLITEPPKTDGSAPPPNQPQPGDSDGESDEANDDHHGPPQAKKSRQEKKREAQLRQQLAAAEAAKAAKQPVRQMLDKQPDPAIQAELEAQNKRNQVPLEERLKHFKDMLVEKDIATNSTFEKELSKIVFDPRYLLLSANERRAAFEAFVKEKTEKERTEKKKKAKEAKEKFLELLKEAELHGKSSFSSFSSKFGKDTRFKSVEKMRDREDMFNEFVGELHKKEKDERKDKKDKAKKAFLELLNEQNGLTRKSKWKEVKKALEDDERYKDKYLDSSLRESLFKDHVDKLADETLSDQEEEAAREKRLATEAAIAKRQEEVEAELGEQMQERRKELERHKKEEHEQTFKALCNDLIKSADMSWHDGKRVLRKDNRYEECDLLDKSDKEKLYGEHLKTLDKKRREAFKKLLTEHEEIDHGMRWKDARKIIEKDEVFQKCLGQLSERKIEREFRDWVEEKHDQAVRDFKDLLKETPIITFESKKKMEDNEQHLKDILAILEKDKRYLVLKDSGSERDRMLEEFVDKLARSGPPPPPTQQEGRRKTDSPRFPGPSPGKFVQQIVEFKGKVLNTWYSE</sequence>
<feature type="domain" description="WW" evidence="4">
    <location>
        <begin position="209"/>
        <end position="242"/>
    </location>
</feature>
<feature type="domain" description="FF" evidence="5">
    <location>
        <begin position="641"/>
        <end position="697"/>
    </location>
</feature>
<dbReference type="PROSITE" id="PS51676">
    <property type="entry name" value="FF"/>
    <property type="match status" value="4"/>
</dbReference>
<evidence type="ECO:0000259" key="4">
    <source>
        <dbReference type="PROSITE" id="PS50020"/>
    </source>
</evidence>
<feature type="compositionally biased region" description="Low complexity" evidence="3">
    <location>
        <begin position="464"/>
        <end position="479"/>
    </location>
</feature>
<feature type="domain" description="WW" evidence="4">
    <location>
        <begin position="296"/>
        <end position="329"/>
    </location>
</feature>
<evidence type="ECO:0000256" key="3">
    <source>
        <dbReference type="SAM" id="MobiDB-lite"/>
    </source>
</evidence>
<feature type="region of interest" description="Disordered" evidence="3">
    <location>
        <begin position="158"/>
        <end position="180"/>
    </location>
</feature>
<dbReference type="PROSITE" id="PS50020">
    <property type="entry name" value="WW_DOMAIN_2"/>
    <property type="match status" value="2"/>
</dbReference>
<reference evidence="7" key="1">
    <citation type="submission" date="2024-02" db="UniProtKB">
        <authorList>
            <consortium name="WormBaseParasite"/>
        </authorList>
    </citation>
    <scope>IDENTIFICATION</scope>
</reference>
<proteinExistence type="predicted"/>
<evidence type="ECO:0000259" key="5">
    <source>
        <dbReference type="PROSITE" id="PS51676"/>
    </source>
</evidence>
<dbReference type="SUPFAM" id="SSF51045">
    <property type="entry name" value="WW domain"/>
    <property type="match status" value="2"/>
</dbReference>
<feature type="region of interest" description="Disordered" evidence="3">
    <location>
        <begin position="1"/>
        <end position="146"/>
    </location>
</feature>
<dbReference type="Gene3D" id="1.10.10.440">
    <property type="entry name" value="FF domain"/>
    <property type="match status" value="6"/>
</dbReference>
<dbReference type="InterPro" id="IPR001202">
    <property type="entry name" value="WW_dom"/>
</dbReference>
<evidence type="ECO:0000256" key="2">
    <source>
        <dbReference type="SAM" id="Coils"/>
    </source>
</evidence>